<dbReference type="SUPFAM" id="SSF50729">
    <property type="entry name" value="PH domain-like"/>
    <property type="match status" value="1"/>
</dbReference>
<evidence type="ECO:0000259" key="2">
    <source>
        <dbReference type="PROSITE" id="PS50003"/>
    </source>
</evidence>
<accession>A0A8S1E7V0</accession>
<feature type="compositionally biased region" description="Low complexity" evidence="1">
    <location>
        <begin position="339"/>
        <end position="352"/>
    </location>
</feature>
<name>A0A8S1E7V0_9PELO</name>
<dbReference type="InterPro" id="IPR011993">
    <property type="entry name" value="PH-like_dom_sf"/>
</dbReference>
<dbReference type="Pfam" id="PF00169">
    <property type="entry name" value="PH"/>
    <property type="match status" value="1"/>
</dbReference>
<dbReference type="EMBL" id="CADEPM010000001">
    <property type="protein sequence ID" value="CAB3397895.1"/>
    <property type="molecule type" value="Genomic_DNA"/>
</dbReference>
<feature type="compositionally biased region" description="Polar residues" evidence="1">
    <location>
        <begin position="359"/>
        <end position="371"/>
    </location>
</feature>
<feature type="region of interest" description="Disordered" evidence="1">
    <location>
        <begin position="154"/>
        <end position="218"/>
    </location>
</feature>
<dbReference type="GO" id="GO:0035591">
    <property type="term" value="F:signaling adaptor activity"/>
    <property type="evidence" value="ECO:0007669"/>
    <property type="project" value="TreeGrafter"/>
</dbReference>
<dbReference type="InterPro" id="IPR046355">
    <property type="entry name" value="Gab1-4-like"/>
</dbReference>
<dbReference type="PROSITE" id="PS50003">
    <property type="entry name" value="PH_DOMAIN"/>
    <property type="match status" value="1"/>
</dbReference>
<dbReference type="PANTHER" id="PTHR45960">
    <property type="entry name" value="GRB2-ASSOCIATED-BINDING PROTEIN"/>
    <property type="match status" value="1"/>
</dbReference>
<dbReference type="Proteomes" id="UP000494206">
    <property type="component" value="Unassembled WGS sequence"/>
</dbReference>
<sequence>MSYSGGNILYEGRLKRCMKYKIFKTKWIERYFVLYCRDSDRNLYALDEYTTFKKTELKNTFELENVFRLESNLILNDPSLACSSSSERLSWIFALTFKVNGNRKDLYLVANNKDDMNDWVRRFCSCCKLQRDTTIRRPYIISAQSASTSSVTGLSVSSDSLEGSDTEGNQNDFYDSKSGDNNYRNLQKSESESKFSNGGRKYSKKKQSSQSNPTSPMEASLNIFNQEDNGSQQRKGLISPEKARAYHNLRTFSAARANNTLPKDMNYSNLNVSALSDGREVVESCSETSSMYSGRKTNEDDANSTISGPPMPPPRVKNKRGMSTERTFAKNKQITRLNSLAASTSTSPLPTTIEDDSSSDTIKLNPTQTYAPSVVSLDSDAFNPKSPPPVDRTNKPKNLRSNDNVTNRRRDGDTTDIGTSTIRFTSFTRGTVGSSDISKRKNLDYFEPLTDGLMFTANSTRSPTPSDIEYITVDVDRTLAFKQMRRVE</sequence>
<dbReference type="InterPro" id="IPR001849">
    <property type="entry name" value="PH_domain"/>
</dbReference>
<dbReference type="PANTHER" id="PTHR45960:SF2">
    <property type="entry name" value="PROTEIN DAUGHTER OF SEVENLESS"/>
    <property type="match status" value="1"/>
</dbReference>
<gene>
    <name evidence="3" type="ORF">CBOVIS_LOCUS1240</name>
</gene>
<comment type="caution">
    <text evidence="3">The sequence shown here is derived from an EMBL/GenBank/DDBJ whole genome shotgun (WGS) entry which is preliminary data.</text>
</comment>
<feature type="compositionally biased region" description="Polar residues" evidence="1">
    <location>
        <begin position="324"/>
        <end position="338"/>
    </location>
</feature>
<organism evidence="3 4">
    <name type="scientific">Caenorhabditis bovis</name>
    <dbReference type="NCBI Taxonomy" id="2654633"/>
    <lineage>
        <taxon>Eukaryota</taxon>
        <taxon>Metazoa</taxon>
        <taxon>Ecdysozoa</taxon>
        <taxon>Nematoda</taxon>
        <taxon>Chromadorea</taxon>
        <taxon>Rhabditida</taxon>
        <taxon>Rhabditina</taxon>
        <taxon>Rhabditomorpha</taxon>
        <taxon>Rhabditoidea</taxon>
        <taxon>Rhabditidae</taxon>
        <taxon>Peloderinae</taxon>
        <taxon>Caenorhabditis</taxon>
    </lineage>
</organism>
<feature type="compositionally biased region" description="Polar residues" evidence="1">
    <location>
        <begin position="166"/>
        <end position="186"/>
    </location>
</feature>
<dbReference type="AlphaFoldDB" id="A0A8S1E7V0"/>
<evidence type="ECO:0000313" key="4">
    <source>
        <dbReference type="Proteomes" id="UP000494206"/>
    </source>
</evidence>
<protein>
    <recommendedName>
        <fullName evidence="2">PH domain-containing protein</fullName>
    </recommendedName>
</protein>
<dbReference type="Gene3D" id="2.30.29.30">
    <property type="entry name" value="Pleckstrin-homology domain (PH domain)/Phosphotyrosine-binding domain (PTB)"/>
    <property type="match status" value="1"/>
</dbReference>
<dbReference type="SMART" id="SM00233">
    <property type="entry name" value="PH"/>
    <property type="match status" value="1"/>
</dbReference>
<reference evidence="3 4" key="1">
    <citation type="submission" date="2020-04" db="EMBL/GenBank/DDBJ databases">
        <authorList>
            <person name="Laetsch R D."/>
            <person name="Stevens L."/>
            <person name="Kumar S."/>
            <person name="Blaxter L. M."/>
        </authorList>
    </citation>
    <scope>NUCLEOTIDE SEQUENCE [LARGE SCALE GENOMIC DNA]</scope>
</reference>
<feature type="region of interest" description="Disordered" evidence="1">
    <location>
        <begin position="285"/>
        <end position="419"/>
    </location>
</feature>
<dbReference type="GO" id="GO:0005737">
    <property type="term" value="C:cytoplasm"/>
    <property type="evidence" value="ECO:0007669"/>
    <property type="project" value="TreeGrafter"/>
</dbReference>
<dbReference type="OrthoDB" id="67516at2759"/>
<dbReference type="GO" id="GO:0007165">
    <property type="term" value="P:signal transduction"/>
    <property type="evidence" value="ECO:0007669"/>
    <property type="project" value="TreeGrafter"/>
</dbReference>
<feature type="domain" description="PH" evidence="2">
    <location>
        <begin position="7"/>
        <end position="128"/>
    </location>
</feature>
<evidence type="ECO:0000313" key="3">
    <source>
        <dbReference type="EMBL" id="CAB3397895.1"/>
    </source>
</evidence>
<evidence type="ECO:0000256" key="1">
    <source>
        <dbReference type="SAM" id="MobiDB-lite"/>
    </source>
</evidence>
<keyword evidence="4" id="KW-1185">Reference proteome</keyword>
<proteinExistence type="predicted"/>